<evidence type="ECO:0000256" key="5">
    <source>
        <dbReference type="ARBA" id="ARBA00022723"/>
    </source>
</evidence>
<protein>
    <submittedName>
        <fullName evidence="12">Zinc-finger double-stranded RNA-binding</fullName>
    </submittedName>
</protein>
<feature type="compositionally biased region" description="Polar residues" evidence="10">
    <location>
        <begin position="257"/>
        <end position="279"/>
    </location>
</feature>
<evidence type="ECO:0000313" key="13">
    <source>
        <dbReference type="Proteomes" id="UP000602905"/>
    </source>
</evidence>
<dbReference type="InterPro" id="IPR051879">
    <property type="entry name" value="C2H2-ZF_Maturation_Protein"/>
</dbReference>
<feature type="compositionally biased region" description="Pro residues" evidence="10">
    <location>
        <begin position="207"/>
        <end position="223"/>
    </location>
</feature>
<comment type="caution">
    <text evidence="12">The sequence shown here is derived from an EMBL/GenBank/DDBJ whole genome shotgun (WGS) entry which is preliminary data.</text>
</comment>
<sequence length="494" mass="53566">MGRLRRSRVHKAQRDVHRASRTRARTRDLDQIQLHDLDPAVRAKLEAQPIDVEKPGLAQHYCVECAKYYETDVALRSHWKSKVHKRRCKQLKEPAYTIEEAERAGGLGREVRKRPNTDATAATAAAPDMDVTEIAVAAVTVAVGAAFYFGAPKPSADGTVEPDQEQTSTKATSTSKKSGKKNKKKSLPGNIVRATSGEDTAAEEPIPLKPQPPQPQHPQPPPQQKEKEVTPKPEVPPSSSTASKKKKKKSKAPVSSIETTLAQAQTRPSASAYESSSANDGAWTRVETRKRGGKSGAVLSDGLTTSVTGTEDEAEEQVKQPTLAERLLPAGRKTGVEDMLETPQYPEVARVMRVKSEGEPQPAPGYSWGDYEDADENKVVSMDDDETDEGGWGVVKSRKPKRSQTVTQASSQAKSSSDPSALTKKQRQNAAKRDATKAAKADAEEDRVAKLQAHKRALERERIAEAYAKPASGKGKASGGMTASVNEKGSLVWD</sequence>
<feature type="region of interest" description="Disordered" evidence="10">
    <location>
        <begin position="154"/>
        <end position="448"/>
    </location>
</feature>
<evidence type="ECO:0000256" key="8">
    <source>
        <dbReference type="ARBA" id="ARBA00023242"/>
    </source>
</evidence>
<dbReference type="PANTHER" id="PTHR46095">
    <property type="entry name" value="ZINC FINGER PROTEIN 593"/>
    <property type="match status" value="1"/>
</dbReference>
<evidence type="ECO:0000259" key="11">
    <source>
        <dbReference type="PROSITE" id="PS00028"/>
    </source>
</evidence>
<keyword evidence="7" id="KW-0862">Zinc</keyword>
<feature type="compositionally biased region" description="Basic residues" evidence="10">
    <location>
        <begin position="1"/>
        <end position="11"/>
    </location>
</feature>
<feature type="compositionally biased region" description="Basic residues" evidence="10">
    <location>
        <begin position="177"/>
        <end position="186"/>
    </location>
</feature>
<keyword evidence="8" id="KW-0539">Nucleus</keyword>
<dbReference type="AlphaFoldDB" id="A0A8H7HT33"/>
<dbReference type="GO" id="GO:0005737">
    <property type="term" value="C:cytoplasm"/>
    <property type="evidence" value="ECO:0007669"/>
    <property type="project" value="UniProtKB-SubCell"/>
</dbReference>
<dbReference type="InterPro" id="IPR003604">
    <property type="entry name" value="Matrin/U1-like-C_Znf_C2H2"/>
</dbReference>
<evidence type="ECO:0000256" key="10">
    <source>
        <dbReference type="SAM" id="MobiDB-lite"/>
    </source>
</evidence>
<keyword evidence="5" id="KW-0479">Metal-binding</keyword>
<keyword evidence="3" id="KW-0963">Cytoplasm</keyword>
<comment type="subcellular location">
    <subcellularLocation>
        <location evidence="2">Cytoplasm</location>
    </subcellularLocation>
    <subcellularLocation>
        <location evidence="1">Nucleus</location>
    </subcellularLocation>
</comment>
<keyword evidence="4" id="KW-0690">Ribosome biogenesis</keyword>
<dbReference type="InterPro" id="IPR022755">
    <property type="entry name" value="Znf_C2H2_jaz"/>
</dbReference>
<evidence type="ECO:0000256" key="3">
    <source>
        <dbReference type="ARBA" id="ARBA00022490"/>
    </source>
</evidence>
<feature type="domain" description="C2H2-type" evidence="11">
    <location>
        <begin position="62"/>
        <end position="84"/>
    </location>
</feature>
<evidence type="ECO:0000256" key="9">
    <source>
        <dbReference type="ARBA" id="ARBA00038064"/>
    </source>
</evidence>
<evidence type="ECO:0000313" key="12">
    <source>
        <dbReference type="EMBL" id="KAF8705590.1"/>
    </source>
</evidence>
<feature type="compositionally biased region" description="Low complexity" evidence="10">
    <location>
        <begin position="403"/>
        <end position="421"/>
    </location>
</feature>
<dbReference type="GO" id="GO:0042254">
    <property type="term" value="P:ribosome biogenesis"/>
    <property type="evidence" value="ECO:0007669"/>
    <property type="project" value="UniProtKB-KW"/>
</dbReference>
<feature type="non-terminal residue" evidence="12">
    <location>
        <position position="494"/>
    </location>
</feature>
<dbReference type="Proteomes" id="UP000602905">
    <property type="component" value="Unassembled WGS sequence"/>
</dbReference>
<evidence type="ECO:0000256" key="2">
    <source>
        <dbReference type="ARBA" id="ARBA00004496"/>
    </source>
</evidence>
<dbReference type="GO" id="GO:0008270">
    <property type="term" value="F:zinc ion binding"/>
    <property type="evidence" value="ECO:0007669"/>
    <property type="project" value="UniProtKB-KW"/>
</dbReference>
<dbReference type="InterPro" id="IPR013087">
    <property type="entry name" value="Znf_C2H2_type"/>
</dbReference>
<dbReference type="SMART" id="SM00451">
    <property type="entry name" value="ZnF_U1"/>
    <property type="match status" value="1"/>
</dbReference>
<evidence type="ECO:0000256" key="7">
    <source>
        <dbReference type="ARBA" id="ARBA00022833"/>
    </source>
</evidence>
<dbReference type="FunFam" id="3.30.160.60:FF:000299">
    <property type="entry name" value="Zinc finger protein 593"/>
    <property type="match status" value="1"/>
</dbReference>
<gene>
    <name evidence="12" type="ORF">RHS03_05614</name>
</gene>
<dbReference type="SUPFAM" id="SSF57667">
    <property type="entry name" value="beta-beta-alpha zinc fingers"/>
    <property type="match status" value="1"/>
</dbReference>
<reference evidence="12" key="1">
    <citation type="submission" date="2020-09" db="EMBL/GenBank/DDBJ databases">
        <title>Comparative genome analyses of four rice-infecting Rhizoctonia solani isolates reveal extensive enrichment of homogalacturonan modification genes.</title>
        <authorList>
            <person name="Lee D.-Y."/>
            <person name="Jeon J."/>
            <person name="Kim K.-T."/>
            <person name="Cheong K."/>
            <person name="Song H."/>
            <person name="Choi G."/>
            <person name="Ko J."/>
            <person name="Opiyo S.O."/>
            <person name="Zuo S."/>
            <person name="Madhav S."/>
            <person name="Lee Y.-H."/>
            <person name="Wang G.-L."/>
        </authorList>
    </citation>
    <scope>NUCLEOTIDE SEQUENCE</scope>
    <source>
        <strain evidence="12">AG1-IA WGL</strain>
    </source>
</reference>
<dbReference type="GO" id="GO:0005634">
    <property type="term" value="C:nucleus"/>
    <property type="evidence" value="ECO:0007669"/>
    <property type="project" value="UniProtKB-SubCell"/>
</dbReference>
<dbReference type="GO" id="GO:0043021">
    <property type="term" value="F:ribonucleoprotein complex binding"/>
    <property type="evidence" value="ECO:0007669"/>
    <property type="project" value="UniProtKB-ARBA"/>
</dbReference>
<dbReference type="EMBL" id="JACYCD010000053">
    <property type="protein sequence ID" value="KAF8705590.1"/>
    <property type="molecule type" value="Genomic_DNA"/>
</dbReference>
<feature type="region of interest" description="Disordered" evidence="10">
    <location>
        <begin position="465"/>
        <end position="494"/>
    </location>
</feature>
<evidence type="ECO:0000256" key="1">
    <source>
        <dbReference type="ARBA" id="ARBA00004123"/>
    </source>
</evidence>
<comment type="similarity">
    <text evidence="9">Belongs to the ZNF593/BUD20 C2H2-type zinc-finger protein family.</text>
</comment>
<keyword evidence="6 12" id="KW-0863">Zinc-finger</keyword>
<accession>A0A8H7HT33</accession>
<name>A0A8H7HT33_9AGAM</name>
<organism evidence="12 13">
    <name type="scientific">Rhizoctonia solani</name>
    <dbReference type="NCBI Taxonomy" id="456999"/>
    <lineage>
        <taxon>Eukaryota</taxon>
        <taxon>Fungi</taxon>
        <taxon>Dikarya</taxon>
        <taxon>Basidiomycota</taxon>
        <taxon>Agaricomycotina</taxon>
        <taxon>Agaricomycetes</taxon>
        <taxon>Cantharellales</taxon>
        <taxon>Ceratobasidiaceae</taxon>
        <taxon>Rhizoctonia</taxon>
    </lineage>
</organism>
<feature type="compositionally biased region" description="Basic and acidic residues" evidence="10">
    <location>
        <begin position="431"/>
        <end position="448"/>
    </location>
</feature>
<dbReference type="GO" id="GO:0003676">
    <property type="term" value="F:nucleic acid binding"/>
    <property type="evidence" value="ECO:0007669"/>
    <property type="project" value="InterPro"/>
</dbReference>
<dbReference type="Pfam" id="PF12171">
    <property type="entry name" value="zf-C2H2_jaz"/>
    <property type="match status" value="1"/>
</dbReference>
<evidence type="ECO:0000256" key="4">
    <source>
        <dbReference type="ARBA" id="ARBA00022517"/>
    </source>
</evidence>
<feature type="compositionally biased region" description="Low complexity" evidence="10">
    <location>
        <begin position="468"/>
        <end position="484"/>
    </location>
</feature>
<proteinExistence type="inferred from homology"/>
<evidence type="ECO:0000256" key="6">
    <source>
        <dbReference type="ARBA" id="ARBA00022771"/>
    </source>
</evidence>
<feature type="compositionally biased region" description="Low complexity" evidence="10">
    <location>
        <begin position="167"/>
        <end position="176"/>
    </location>
</feature>
<dbReference type="Gene3D" id="3.30.160.60">
    <property type="entry name" value="Classic Zinc Finger"/>
    <property type="match status" value="1"/>
</dbReference>
<dbReference type="InterPro" id="IPR036236">
    <property type="entry name" value="Znf_C2H2_sf"/>
</dbReference>
<dbReference type="OrthoDB" id="2564465at2759"/>
<dbReference type="PANTHER" id="PTHR46095:SF1">
    <property type="entry name" value="ZINC FINGER PROTEIN 593"/>
    <property type="match status" value="1"/>
</dbReference>
<feature type="region of interest" description="Disordered" evidence="10">
    <location>
        <begin position="1"/>
        <end position="26"/>
    </location>
</feature>
<dbReference type="PROSITE" id="PS00028">
    <property type="entry name" value="ZINC_FINGER_C2H2_1"/>
    <property type="match status" value="1"/>
</dbReference>